<sequence length="101" mass="10909">MSSTVSTSQGFHPSARNGSFESSSVLASCSSGQLELEFNGGNEVGLISVSWNQGYGRFAGGTIHEFPIIYKTFQGNFQARSQKRGIQKSLRCCSGATIWHL</sequence>
<proteinExistence type="predicted"/>
<evidence type="ECO:0000256" key="1">
    <source>
        <dbReference type="SAM" id="MobiDB-lite"/>
    </source>
</evidence>
<dbReference type="AlphaFoldDB" id="A0A9Q0WAG0"/>
<dbReference type="Proteomes" id="UP001151532">
    <property type="component" value="Chromosome 13"/>
</dbReference>
<reference evidence="2" key="2">
    <citation type="journal article" date="2023" name="Int. J. Mol. Sci.">
        <title>De Novo Assembly and Annotation of 11 Diverse Shrub Willow (Salix) Genomes Reveals Novel Gene Organization in Sex-Linked Regions.</title>
        <authorList>
            <person name="Hyden B."/>
            <person name="Feng K."/>
            <person name="Yates T.B."/>
            <person name="Jawdy S."/>
            <person name="Cereghino C."/>
            <person name="Smart L.B."/>
            <person name="Muchero W."/>
        </authorList>
    </citation>
    <scope>NUCLEOTIDE SEQUENCE</scope>
    <source>
        <tissue evidence="2">Shoot tip</tissue>
    </source>
</reference>
<reference evidence="2" key="1">
    <citation type="submission" date="2022-11" db="EMBL/GenBank/DDBJ databases">
        <authorList>
            <person name="Hyden B.L."/>
            <person name="Feng K."/>
            <person name="Yates T."/>
            <person name="Jawdy S."/>
            <person name="Smart L.B."/>
            <person name="Muchero W."/>
        </authorList>
    </citation>
    <scope>NUCLEOTIDE SEQUENCE</scope>
    <source>
        <tissue evidence="2">Shoot tip</tissue>
    </source>
</reference>
<comment type="caution">
    <text evidence="2">The sequence shown here is derived from an EMBL/GenBank/DDBJ whole genome shotgun (WGS) entry which is preliminary data.</text>
</comment>
<keyword evidence="3" id="KW-1185">Reference proteome</keyword>
<evidence type="ECO:0000313" key="2">
    <source>
        <dbReference type="EMBL" id="KAJ6763607.1"/>
    </source>
</evidence>
<name>A0A9Q0WAG0_SALPP</name>
<accession>A0A9Q0WAG0</accession>
<organism evidence="2 3">
    <name type="scientific">Salix purpurea</name>
    <name type="common">Purple osier willow</name>
    <dbReference type="NCBI Taxonomy" id="77065"/>
    <lineage>
        <taxon>Eukaryota</taxon>
        <taxon>Viridiplantae</taxon>
        <taxon>Streptophyta</taxon>
        <taxon>Embryophyta</taxon>
        <taxon>Tracheophyta</taxon>
        <taxon>Spermatophyta</taxon>
        <taxon>Magnoliopsida</taxon>
        <taxon>eudicotyledons</taxon>
        <taxon>Gunneridae</taxon>
        <taxon>Pentapetalae</taxon>
        <taxon>rosids</taxon>
        <taxon>fabids</taxon>
        <taxon>Malpighiales</taxon>
        <taxon>Salicaceae</taxon>
        <taxon>Saliceae</taxon>
        <taxon>Salix</taxon>
    </lineage>
</organism>
<gene>
    <name evidence="2" type="ORF">OIU79_024200</name>
</gene>
<protein>
    <submittedName>
        <fullName evidence="2">Uncharacterized protein</fullName>
    </submittedName>
</protein>
<feature type="region of interest" description="Disordered" evidence="1">
    <location>
        <begin position="1"/>
        <end position="21"/>
    </location>
</feature>
<evidence type="ECO:0000313" key="3">
    <source>
        <dbReference type="Proteomes" id="UP001151532"/>
    </source>
</evidence>
<dbReference type="EMBL" id="JAPFFK010000005">
    <property type="protein sequence ID" value="KAJ6763607.1"/>
    <property type="molecule type" value="Genomic_DNA"/>
</dbReference>